<dbReference type="RefSeq" id="WP_379873145.1">
    <property type="nucleotide sequence ID" value="NZ_JBHTBH010000012.1"/>
</dbReference>
<sequence length="83" mass="8988">MECAISAWTKSSYSGPHGENCVECASHAWAKSSHSTNGGECVEYAHLPTTIALRDSKHPEKGHLTLPTSAWTAFLTAVKHDHL</sequence>
<reference evidence="3" key="1">
    <citation type="journal article" date="2019" name="Int. J. Syst. Evol. Microbiol.">
        <title>The Global Catalogue of Microorganisms (GCM) 10K type strain sequencing project: providing services to taxonomists for standard genome sequencing and annotation.</title>
        <authorList>
            <consortium name="The Broad Institute Genomics Platform"/>
            <consortium name="The Broad Institute Genome Sequencing Center for Infectious Disease"/>
            <person name="Wu L."/>
            <person name="Ma J."/>
        </authorList>
    </citation>
    <scope>NUCLEOTIDE SEQUENCE [LARGE SCALE GENOMIC DNA]</scope>
    <source>
        <strain evidence="3">CGMCC 4.7382</strain>
    </source>
</reference>
<dbReference type="Proteomes" id="UP001596540">
    <property type="component" value="Unassembled WGS sequence"/>
</dbReference>
<accession>A0ABW2KMB7</accession>
<dbReference type="InterPro" id="IPR007278">
    <property type="entry name" value="DUF397"/>
</dbReference>
<evidence type="ECO:0000313" key="2">
    <source>
        <dbReference type="EMBL" id="MFC7330503.1"/>
    </source>
</evidence>
<organism evidence="2 3">
    <name type="scientific">Marinactinospora rubrisoli</name>
    <dbReference type="NCBI Taxonomy" id="2715399"/>
    <lineage>
        <taxon>Bacteria</taxon>
        <taxon>Bacillati</taxon>
        <taxon>Actinomycetota</taxon>
        <taxon>Actinomycetes</taxon>
        <taxon>Streptosporangiales</taxon>
        <taxon>Nocardiopsidaceae</taxon>
        <taxon>Marinactinospora</taxon>
    </lineage>
</organism>
<evidence type="ECO:0000259" key="1">
    <source>
        <dbReference type="Pfam" id="PF04149"/>
    </source>
</evidence>
<comment type="caution">
    <text evidence="2">The sequence shown here is derived from an EMBL/GenBank/DDBJ whole genome shotgun (WGS) entry which is preliminary data.</text>
</comment>
<name>A0ABW2KMB7_9ACTN</name>
<keyword evidence="3" id="KW-1185">Reference proteome</keyword>
<protein>
    <submittedName>
        <fullName evidence="2">DUF397 domain-containing protein</fullName>
    </submittedName>
</protein>
<dbReference type="Pfam" id="PF04149">
    <property type="entry name" value="DUF397"/>
    <property type="match status" value="2"/>
</dbReference>
<feature type="domain" description="DUF397" evidence="1">
    <location>
        <begin position="7"/>
        <end position="25"/>
    </location>
</feature>
<evidence type="ECO:0000313" key="3">
    <source>
        <dbReference type="Proteomes" id="UP001596540"/>
    </source>
</evidence>
<gene>
    <name evidence="2" type="ORF">ACFQRF_22500</name>
</gene>
<feature type="domain" description="DUF397" evidence="1">
    <location>
        <begin position="28"/>
        <end position="79"/>
    </location>
</feature>
<proteinExistence type="predicted"/>
<dbReference type="EMBL" id="JBHTBH010000012">
    <property type="protein sequence ID" value="MFC7330503.1"/>
    <property type="molecule type" value="Genomic_DNA"/>
</dbReference>